<organism evidence="3 4">
    <name type="scientific">Chrysophaeum taylorii</name>
    <dbReference type="NCBI Taxonomy" id="2483200"/>
    <lineage>
        <taxon>Eukaryota</taxon>
        <taxon>Sar</taxon>
        <taxon>Stramenopiles</taxon>
        <taxon>Ochrophyta</taxon>
        <taxon>Pelagophyceae</taxon>
        <taxon>Pelagomonadales</taxon>
        <taxon>Pelagomonadaceae</taxon>
        <taxon>Chrysophaeum</taxon>
    </lineage>
</organism>
<dbReference type="Pfam" id="PF00722">
    <property type="entry name" value="Glyco_hydro_16"/>
    <property type="match status" value="1"/>
</dbReference>
<dbReference type="SUPFAM" id="SSF49899">
    <property type="entry name" value="Concanavalin A-like lectins/glucanases"/>
    <property type="match status" value="1"/>
</dbReference>
<evidence type="ECO:0000256" key="1">
    <source>
        <dbReference type="ARBA" id="ARBA00006865"/>
    </source>
</evidence>
<evidence type="ECO:0000313" key="4">
    <source>
        <dbReference type="Proteomes" id="UP001230188"/>
    </source>
</evidence>
<dbReference type="InterPro" id="IPR013320">
    <property type="entry name" value="ConA-like_dom_sf"/>
</dbReference>
<dbReference type="PANTHER" id="PTHR10963">
    <property type="entry name" value="GLYCOSYL HYDROLASE-RELATED"/>
    <property type="match status" value="1"/>
</dbReference>
<comment type="caution">
    <text evidence="3">The sequence shown here is derived from an EMBL/GenBank/DDBJ whole genome shotgun (WGS) entry which is preliminary data.</text>
</comment>
<dbReference type="InterPro" id="IPR000757">
    <property type="entry name" value="Beta-glucanase-like"/>
</dbReference>
<feature type="domain" description="GH16" evidence="2">
    <location>
        <begin position="7"/>
        <end position="264"/>
    </location>
</feature>
<comment type="similarity">
    <text evidence="1">Belongs to the glycosyl hydrolase 16 family.</text>
</comment>
<dbReference type="PANTHER" id="PTHR10963:SF55">
    <property type="entry name" value="GLYCOSIDE HYDROLASE FAMILY 16 PROTEIN"/>
    <property type="match status" value="1"/>
</dbReference>
<gene>
    <name evidence="3" type="ORF">CTAYLR_009169</name>
</gene>
<dbReference type="AlphaFoldDB" id="A0AAD7ULC1"/>
<dbReference type="Gene3D" id="2.60.120.200">
    <property type="match status" value="1"/>
</dbReference>
<dbReference type="GO" id="GO:0004553">
    <property type="term" value="F:hydrolase activity, hydrolyzing O-glycosyl compounds"/>
    <property type="evidence" value="ECO:0007669"/>
    <property type="project" value="InterPro"/>
</dbReference>
<dbReference type="Proteomes" id="UP001230188">
    <property type="component" value="Unassembled WGS sequence"/>
</dbReference>
<evidence type="ECO:0000313" key="3">
    <source>
        <dbReference type="EMBL" id="KAJ8608620.1"/>
    </source>
</evidence>
<name>A0AAD7ULC1_9STRA</name>
<protein>
    <recommendedName>
        <fullName evidence="2">GH16 domain-containing protein</fullName>
    </recommendedName>
</protein>
<accession>A0AAD7ULC1</accession>
<sequence length="347" mass="39046">MRLIFEDTFDHLSAAVWRAEVSSSGDGNREFQAYVDRPENAYIDDDGSGLVITPTLTPEPWASEMTSGTMEFGEFRQATEDNVLPPVFSAKLTTKDTFSFLYGRVEFEARIPSGKWEWPALWLMPVDSSKPWPAGGEIDVMEARGNVNYTVDGVDLGNDVFSSTLHWGPDVERNGYAKTTNSSKLSTNGYHIFGLHWTPSEIFTYLDSTSNVILRANLADLTSDDYIQPFDKPFYLIMNVAVGGTSLGPVGSVQETGYWPDAPDKPWRTSDPFPQTSFYRARDEWYPSWDDGRAAMRVKSLIKPEGLLEEDALFEHVSSFARRRTEDILEPVGRLGLEMTDDVQMKI</sequence>
<evidence type="ECO:0000259" key="2">
    <source>
        <dbReference type="PROSITE" id="PS51762"/>
    </source>
</evidence>
<proteinExistence type="inferred from homology"/>
<dbReference type="EMBL" id="JAQMWT010000165">
    <property type="protein sequence ID" value="KAJ8608620.1"/>
    <property type="molecule type" value="Genomic_DNA"/>
</dbReference>
<reference evidence="3" key="1">
    <citation type="submission" date="2023-01" db="EMBL/GenBank/DDBJ databases">
        <title>Metagenome sequencing of chrysophaentin producing Chrysophaeum taylorii.</title>
        <authorList>
            <person name="Davison J."/>
            <person name="Bewley C."/>
        </authorList>
    </citation>
    <scope>NUCLEOTIDE SEQUENCE</scope>
    <source>
        <strain evidence="3">NIES-1699</strain>
    </source>
</reference>
<dbReference type="GO" id="GO:0005975">
    <property type="term" value="P:carbohydrate metabolic process"/>
    <property type="evidence" value="ECO:0007669"/>
    <property type="project" value="InterPro"/>
</dbReference>
<dbReference type="InterPro" id="IPR050546">
    <property type="entry name" value="Glycosyl_Hydrlase_16"/>
</dbReference>
<dbReference type="PROSITE" id="PS51762">
    <property type="entry name" value="GH16_2"/>
    <property type="match status" value="1"/>
</dbReference>
<keyword evidence="4" id="KW-1185">Reference proteome</keyword>